<keyword evidence="1" id="KW-0812">Transmembrane</keyword>
<dbReference type="Proteomes" id="UP000515734">
    <property type="component" value="Chromosome"/>
</dbReference>
<dbReference type="Gene3D" id="3.50.50.60">
    <property type="entry name" value="FAD/NAD(P)-binding domain"/>
    <property type="match status" value="1"/>
</dbReference>
<dbReference type="PANTHER" id="PTHR42685">
    <property type="entry name" value="GERANYLGERANYL DIPHOSPHATE REDUCTASE"/>
    <property type="match status" value="1"/>
</dbReference>
<evidence type="ECO:0000259" key="2">
    <source>
        <dbReference type="Pfam" id="PF01266"/>
    </source>
</evidence>
<proteinExistence type="predicted"/>
<dbReference type="Pfam" id="PF01266">
    <property type="entry name" value="DAO"/>
    <property type="match status" value="1"/>
</dbReference>
<protein>
    <recommendedName>
        <fullName evidence="2">FAD dependent oxidoreductase domain-containing protein</fullName>
    </recommendedName>
</protein>
<evidence type="ECO:0000313" key="4">
    <source>
        <dbReference type="Proteomes" id="UP000515734"/>
    </source>
</evidence>
<sequence length="494" mass="51287">MHVIVVGAGPVGLFTAVALARRGHTVVVVDRDPGPPPSGPWRRRGVMQFAHAHTFRAPVLHAMRAELPDAVGALRVSGAGIAHGPAGDVAALLCRRSTFERVLHGVAAQQARLTRLVGTAERPHLVGGRVTGVVIGGRVVTGDVVIDASGRAARYLRTFRPDAEGGDCGAVYATRQYRLYDGAPPGPVNSPIGLSLSMSGYAAIAFVHDRGTFSVTVTHDGTDTRLRRLREDAVFEAAVRAIPQLCDWIDPQRSYPLTPVLPGGRLYNSYRRQVSDDGTPQLPGLVSVGDAVCTTTPLAGRGVTLGFMQARALLHTLDDEPDIDSATVRFDAWCERHVRPWFDDHRRVDADRVRRWGGGDIDLAAALPSDLIVAASEADPALRPLVEPYATMAAPPAGLAPAEARARAVYAGGWRPPVPPGPTRSGLADLCDSYAAAAIAAPASLAAIAAPASLAAIAAPASLAAIAAPASLAAIAAPASLAAIAAVSTSPGAV</sequence>
<feature type="transmembrane region" description="Helical" evidence="1">
    <location>
        <begin position="434"/>
        <end position="456"/>
    </location>
</feature>
<feature type="transmembrane region" description="Helical" evidence="1">
    <location>
        <begin position="463"/>
        <end position="487"/>
    </location>
</feature>
<dbReference type="InterPro" id="IPR036188">
    <property type="entry name" value="FAD/NAD-bd_sf"/>
</dbReference>
<dbReference type="PRINTS" id="PR00420">
    <property type="entry name" value="RNGMNOXGNASE"/>
</dbReference>
<dbReference type="PANTHER" id="PTHR42685:SF22">
    <property type="entry name" value="CONDITIONED MEDIUM FACTOR RECEPTOR 1"/>
    <property type="match status" value="1"/>
</dbReference>
<feature type="domain" description="FAD dependent oxidoreductase" evidence="2">
    <location>
        <begin position="2"/>
        <end position="36"/>
    </location>
</feature>
<dbReference type="RefSeq" id="WP_185296057.1">
    <property type="nucleotide sequence ID" value="NZ_AP023287.1"/>
</dbReference>
<gene>
    <name evidence="3" type="ORF">NIIDNTM18_26470</name>
</gene>
<accession>A0A6S6P4J6</accession>
<dbReference type="InterPro" id="IPR006076">
    <property type="entry name" value="FAD-dep_OxRdtase"/>
</dbReference>
<name>A0A6S6P4J6_9MYCO</name>
<keyword evidence="1" id="KW-0472">Membrane</keyword>
<dbReference type="InterPro" id="IPR050407">
    <property type="entry name" value="Geranylgeranyl_reductase"/>
</dbReference>
<dbReference type="SUPFAM" id="SSF51905">
    <property type="entry name" value="FAD/NAD(P)-binding domain"/>
    <property type="match status" value="1"/>
</dbReference>
<organism evidence="3 4">
    <name type="scientific">Mycolicibacterium litorale</name>
    <dbReference type="NCBI Taxonomy" id="758802"/>
    <lineage>
        <taxon>Bacteria</taxon>
        <taxon>Bacillati</taxon>
        <taxon>Actinomycetota</taxon>
        <taxon>Actinomycetes</taxon>
        <taxon>Mycobacteriales</taxon>
        <taxon>Mycobacteriaceae</taxon>
        <taxon>Mycolicibacterium</taxon>
    </lineage>
</organism>
<evidence type="ECO:0000256" key="1">
    <source>
        <dbReference type="SAM" id="Phobius"/>
    </source>
</evidence>
<dbReference type="EMBL" id="AP023287">
    <property type="protein sequence ID" value="BCI53369.1"/>
    <property type="molecule type" value="Genomic_DNA"/>
</dbReference>
<keyword evidence="1" id="KW-1133">Transmembrane helix</keyword>
<dbReference type="AlphaFoldDB" id="A0A6S6P4J6"/>
<evidence type="ECO:0000313" key="3">
    <source>
        <dbReference type="EMBL" id="BCI53369.1"/>
    </source>
</evidence>
<reference evidence="3 4" key="1">
    <citation type="submission" date="2020-07" db="EMBL/GenBank/DDBJ databases">
        <title>Complete genome sequence of Mycolicibacterium litorale like strain isolated from cardiac implantable electronic device infection.</title>
        <authorList>
            <person name="Fukano H."/>
            <person name="Miyama H."/>
            <person name="Hoshino Y."/>
        </authorList>
    </citation>
    <scope>NUCLEOTIDE SEQUENCE [LARGE SCALE GENOMIC DNA]</scope>
    <source>
        <strain evidence="3 4">NIIDNTM18</strain>
    </source>
</reference>